<keyword evidence="10" id="KW-1185">Reference proteome</keyword>
<evidence type="ECO:0000256" key="3">
    <source>
        <dbReference type="ARBA" id="ARBA00022737"/>
    </source>
</evidence>
<dbReference type="Pfam" id="PF00014">
    <property type="entry name" value="Kunitz_BPTI"/>
    <property type="match status" value="3"/>
</dbReference>
<organism evidence="10 11">
    <name type="scientific">Clupea harengus</name>
    <name type="common">Atlantic herring</name>
    <dbReference type="NCBI Taxonomy" id="7950"/>
    <lineage>
        <taxon>Eukaryota</taxon>
        <taxon>Metazoa</taxon>
        <taxon>Chordata</taxon>
        <taxon>Craniata</taxon>
        <taxon>Vertebrata</taxon>
        <taxon>Euteleostomi</taxon>
        <taxon>Actinopterygii</taxon>
        <taxon>Neopterygii</taxon>
        <taxon>Teleostei</taxon>
        <taxon>Clupei</taxon>
        <taxon>Clupeiformes</taxon>
        <taxon>Clupeoidei</taxon>
        <taxon>Clupeidae</taxon>
        <taxon>Clupea</taxon>
    </lineage>
</organism>
<dbReference type="RefSeq" id="XP_012689431.2">
    <property type="nucleotide sequence ID" value="XM_012833977.3"/>
</dbReference>
<keyword evidence="2" id="KW-0356">Hemostasis</keyword>
<evidence type="ECO:0000256" key="4">
    <source>
        <dbReference type="ARBA" id="ARBA00022900"/>
    </source>
</evidence>
<dbReference type="InterPro" id="IPR036880">
    <property type="entry name" value="Kunitz_BPTI_sf"/>
</dbReference>
<feature type="domain" description="BPTI/Kunitz inhibitor" evidence="9">
    <location>
        <begin position="42"/>
        <end position="92"/>
    </location>
</feature>
<protein>
    <submittedName>
        <fullName evidence="11">Tissue factor pathway inhibitor a isoform X1</fullName>
    </submittedName>
</protein>
<evidence type="ECO:0000256" key="7">
    <source>
        <dbReference type="ARBA" id="ARBA00023180"/>
    </source>
</evidence>
<dbReference type="KEGG" id="char:105905913"/>
<dbReference type="InterPro" id="IPR050098">
    <property type="entry name" value="TFPI/VKTCI-like"/>
</dbReference>
<accession>A0A6P3W429</accession>
<dbReference type="InterPro" id="IPR002223">
    <property type="entry name" value="Kunitz_BPTI"/>
</dbReference>
<dbReference type="FunFam" id="4.10.410.10:FF:000004">
    <property type="entry name" value="Tissue factor pathway inhibitor"/>
    <property type="match status" value="2"/>
</dbReference>
<name>A0A6P3W429_CLUHA</name>
<keyword evidence="7" id="KW-0325">Glycoprotein</keyword>
<dbReference type="GO" id="GO:0007596">
    <property type="term" value="P:blood coagulation"/>
    <property type="evidence" value="ECO:0007669"/>
    <property type="project" value="UniProtKB-KW"/>
</dbReference>
<keyword evidence="6" id="KW-1015">Disulfide bond</keyword>
<dbReference type="InterPro" id="IPR008296">
    <property type="entry name" value="TFPI-like"/>
</dbReference>
<dbReference type="PROSITE" id="PS50279">
    <property type="entry name" value="BPTI_KUNITZ_2"/>
    <property type="match status" value="3"/>
</dbReference>
<dbReference type="InterPro" id="IPR020901">
    <property type="entry name" value="Prtase_inh_Kunz-CS"/>
</dbReference>
<keyword evidence="8" id="KW-0732">Signal</keyword>
<dbReference type="CDD" id="cd22613">
    <property type="entry name" value="Kunitz_TFPI1_1-like"/>
    <property type="match status" value="1"/>
</dbReference>
<evidence type="ECO:0000256" key="1">
    <source>
        <dbReference type="ARBA" id="ARBA00022690"/>
    </source>
</evidence>
<dbReference type="PRINTS" id="PR00759">
    <property type="entry name" value="BASICPTASE"/>
</dbReference>
<dbReference type="SMART" id="SM00131">
    <property type="entry name" value="KU"/>
    <property type="match status" value="3"/>
</dbReference>
<evidence type="ECO:0000313" key="11">
    <source>
        <dbReference type="RefSeq" id="XP_012689431.2"/>
    </source>
</evidence>
<keyword evidence="5" id="KW-0094">Blood coagulation</keyword>
<dbReference type="Gene3D" id="4.10.410.10">
    <property type="entry name" value="Pancreatic trypsin inhibitor Kunitz domain"/>
    <property type="match status" value="3"/>
</dbReference>
<dbReference type="AlphaFoldDB" id="A0A6P3W429"/>
<evidence type="ECO:0000313" key="10">
    <source>
        <dbReference type="Proteomes" id="UP000515152"/>
    </source>
</evidence>
<keyword evidence="1" id="KW-0646">Protease inhibitor</keyword>
<dbReference type="PIRSF" id="PIRSF001620">
    <property type="entry name" value="TFPI"/>
    <property type="match status" value="1"/>
</dbReference>
<feature type="domain" description="BPTI/Kunitz inhibitor" evidence="9">
    <location>
        <begin position="101"/>
        <end position="151"/>
    </location>
</feature>
<sequence length="320" mass="36331">MASIINLAFSCFLWFVFVHGHYTWDPSADDGQPRMNIFHHTCALKMDEGPCKALREKFYFNIDTGSCESFDYGGCQGNGNNFESLEECEEMCIVNEEKNPCYLPDEPGPCRGLVPRYFFERRSQGCKRFFYGGCFGNANNFRTMKECQAKCQQTAIHTDTDGLKPTKRSQEVHILANVVTKPPEVVTRAPARKPEAEVITEAPVSEAHTQAPKLEPVDVVTAAPVNVTRFLQQTKEAAGLNIPHFCLSPIDRGACDGTERRYTYNPKKKRCQLFRYSGCGGNKNNFVHKRHCMKMCMKGHINMRVIRIKKKNSHILQPDD</sequence>
<evidence type="ECO:0000256" key="6">
    <source>
        <dbReference type="ARBA" id="ARBA00023157"/>
    </source>
</evidence>
<evidence type="ECO:0000256" key="2">
    <source>
        <dbReference type="ARBA" id="ARBA00022696"/>
    </source>
</evidence>
<dbReference type="PANTHER" id="PTHR10083">
    <property type="entry name" value="KUNITZ-TYPE PROTEASE INHIBITOR-RELATED"/>
    <property type="match status" value="1"/>
</dbReference>
<dbReference type="PROSITE" id="PS00280">
    <property type="entry name" value="BPTI_KUNITZ_1"/>
    <property type="match status" value="3"/>
</dbReference>
<feature type="signal peptide" evidence="8">
    <location>
        <begin position="1"/>
        <end position="20"/>
    </location>
</feature>
<feature type="chain" id="PRO_5028364427" evidence="8">
    <location>
        <begin position="21"/>
        <end position="320"/>
    </location>
</feature>
<feature type="domain" description="BPTI/Kunitz inhibitor" evidence="9">
    <location>
        <begin position="246"/>
        <end position="296"/>
    </location>
</feature>
<dbReference type="OrthoDB" id="5950222at2759"/>
<dbReference type="GO" id="GO:0004867">
    <property type="term" value="F:serine-type endopeptidase inhibitor activity"/>
    <property type="evidence" value="ECO:0007669"/>
    <property type="project" value="UniProtKB-KW"/>
</dbReference>
<dbReference type="Proteomes" id="UP000515152">
    <property type="component" value="Chromosome 2"/>
</dbReference>
<dbReference type="CTD" id="359833"/>
<gene>
    <name evidence="11" type="primary">tfpia</name>
</gene>
<dbReference type="GeneID" id="105905913"/>
<dbReference type="PANTHER" id="PTHR10083:SF377">
    <property type="entry name" value="TISSUE FACTOR PATHWAY INHIBITOR"/>
    <property type="match status" value="1"/>
</dbReference>
<evidence type="ECO:0000259" key="9">
    <source>
        <dbReference type="PROSITE" id="PS50279"/>
    </source>
</evidence>
<keyword evidence="4" id="KW-0722">Serine protease inhibitor</keyword>
<dbReference type="GO" id="GO:0005615">
    <property type="term" value="C:extracellular space"/>
    <property type="evidence" value="ECO:0007669"/>
    <property type="project" value="TreeGrafter"/>
</dbReference>
<evidence type="ECO:0000256" key="5">
    <source>
        <dbReference type="ARBA" id="ARBA00023084"/>
    </source>
</evidence>
<dbReference type="SUPFAM" id="SSF57362">
    <property type="entry name" value="BPTI-like"/>
    <property type="match status" value="3"/>
</dbReference>
<evidence type="ECO:0000256" key="8">
    <source>
        <dbReference type="SAM" id="SignalP"/>
    </source>
</evidence>
<reference evidence="11" key="1">
    <citation type="submission" date="2025-08" db="UniProtKB">
        <authorList>
            <consortium name="RefSeq"/>
        </authorList>
    </citation>
    <scope>IDENTIFICATION</scope>
</reference>
<proteinExistence type="predicted"/>
<keyword evidence="3" id="KW-0677">Repeat</keyword>